<dbReference type="InterPro" id="IPR036420">
    <property type="entry name" value="BRCT_dom_sf"/>
</dbReference>
<dbReference type="OrthoDB" id="2384350at2759"/>
<feature type="domain" description="BRCT" evidence="2">
    <location>
        <begin position="131"/>
        <end position="215"/>
    </location>
</feature>
<evidence type="ECO:0000259" key="2">
    <source>
        <dbReference type="Pfam" id="PF16770"/>
    </source>
</evidence>
<feature type="region of interest" description="Disordered" evidence="1">
    <location>
        <begin position="1"/>
        <end position="128"/>
    </location>
</feature>
<feature type="compositionally biased region" description="Basic and acidic residues" evidence="1">
    <location>
        <begin position="109"/>
        <end position="118"/>
    </location>
</feature>
<dbReference type="VEuPathDB" id="AmoebaDB:NfTy_005340"/>
<dbReference type="SUPFAM" id="SSF52113">
    <property type="entry name" value="BRCT domain"/>
    <property type="match status" value="1"/>
</dbReference>
<organism evidence="3 4">
    <name type="scientific">Naegleria fowleri</name>
    <name type="common">Brain eating amoeba</name>
    <dbReference type="NCBI Taxonomy" id="5763"/>
    <lineage>
        <taxon>Eukaryota</taxon>
        <taxon>Discoba</taxon>
        <taxon>Heterolobosea</taxon>
        <taxon>Tetramitia</taxon>
        <taxon>Eutetramitia</taxon>
        <taxon>Vahlkampfiidae</taxon>
        <taxon>Naegleria</taxon>
    </lineage>
</organism>
<dbReference type="RefSeq" id="XP_044568657.1">
    <property type="nucleotide sequence ID" value="XM_044711649.1"/>
</dbReference>
<name>A0A6A5CBL5_NAEFO</name>
<dbReference type="GeneID" id="68115077"/>
<feature type="compositionally biased region" description="Low complexity" evidence="1">
    <location>
        <begin position="56"/>
        <end position="68"/>
    </location>
</feature>
<evidence type="ECO:0000256" key="1">
    <source>
        <dbReference type="SAM" id="MobiDB-lite"/>
    </source>
</evidence>
<sequence>MGNSGAKETTASPSRSSPSSRSSLSSTTTTTNSRNSLSNTKAPTPSKEILSVQKRTSTTTHQSNTTTSPLRSTKRKYEEVQVITAITASQDTERDDDEEGSTNTQDIEQETKKVKRESTTNNSDHALNIATPPTTVITFSGFKNTNDKFSKNVKKMLTEEAIKYNVVVKEESIDDRDTLSNDITHIIAPPYARTMKVLQAIATGRWIMSTKWITEGKCSLENLHLYGVRRLDRPICGKKVFLHETFLKQYPSKTLTYKHCQMLVEFGSGSFTDNIEEADFCIVGVSDDSSDVDKLSEEKDRIVQQYPYMMVLEWVELVDLIYPFYLEQALRKMER</sequence>
<evidence type="ECO:0000313" key="3">
    <source>
        <dbReference type="EMBL" id="KAF0983944.1"/>
    </source>
</evidence>
<keyword evidence="4" id="KW-1185">Reference proteome</keyword>
<dbReference type="AlphaFoldDB" id="A0A6A5CBL5"/>
<dbReference type="VEuPathDB" id="AmoebaDB:FDP41_007859"/>
<comment type="caution">
    <text evidence="3">The sequence shown here is derived from an EMBL/GenBank/DDBJ whole genome shotgun (WGS) entry which is preliminary data.</text>
</comment>
<evidence type="ECO:0000313" key="4">
    <source>
        <dbReference type="Proteomes" id="UP000444721"/>
    </source>
</evidence>
<accession>A0A6A5CBL5</accession>
<dbReference type="EMBL" id="VFQX01000004">
    <property type="protein sequence ID" value="KAF0983944.1"/>
    <property type="molecule type" value="Genomic_DNA"/>
</dbReference>
<gene>
    <name evidence="3" type="ORF">FDP41_007859</name>
</gene>
<dbReference type="Pfam" id="PF16770">
    <property type="entry name" value="RTT107_BRCT_5"/>
    <property type="match status" value="1"/>
</dbReference>
<dbReference type="InterPro" id="IPR001357">
    <property type="entry name" value="BRCT_dom"/>
</dbReference>
<dbReference type="VEuPathDB" id="AmoebaDB:NF0113730"/>
<feature type="compositionally biased region" description="Polar residues" evidence="1">
    <location>
        <begin position="119"/>
        <end position="128"/>
    </location>
</feature>
<dbReference type="Gene3D" id="3.40.50.10190">
    <property type="entry name" value="BRCT domain"/>
    <property type="match status" value="1"/>
</dbReference>
<dbReference type="Proteomes" id="UP000444721">
    <property type="component" value="Unassembled WGS sequence"/>
</dbReference>
<dbReference type="OMA" id="IYPFYLE"/>
<protein>
    <recommendedName>
        <fullName evidence="2">BRCT domain-containing protein</fullName>
    </recommendedName>
</protein>
<feature type="compositionally biased region" description="Low complexity" evidence="1">
    <location>
        <begin position="9"/>
        <end position="40"/>
    </location>
</feature>
<reference evidence="3 4" key="1">
    <citation type="journal article" date="2019" name="Sci. Rep.">
        <title>Nanopore sequencing improves the draft genome of the human pathogenic amoeba Naegleria fowleri.</title>
        <authorList>
            <person name="Liechti N."/>
            <person name="Schurch N."/>
            <person name="Bruggmann R."/>
            <person name="Wittwer M."/>
        </authorList>
    </citation>
    <scope>NUCLEOTIDE SEQUENCE [LARGE SCALE GENOMIC DNA]</scope>
    <source>
        <strain evidence="3 4">ATCC 30894</strain>
    </source>
</reference>
<proteinExistence type="predicted"/>